<dbReference type="STRING" id="249408.BOO71_0005167"/>
<dbReference type="PROSITE" id="PS51257">
    <property type="entry name" value="PROKAR_LIPOPROTEIN"/>
    <property type="match status" value="1"/>
</dbReference>
<accession>A0A1U7P0L1</accession>
<dbReference type="InterPro" id="IPR006626">
    <property type="entry name" value="PbH1"/>
</dbReference>
<feature type="domain" description="Right handed beta helix" evidence="2">
    <location>
        <begin position="241"/>
        <end position="397"/>
    </location>
</feature>
<gene>
    <name evidence="4" type="ORF">BOO71_0005167</name>
    <name evidence="3" type="ORF">BOO71_0009304</name>
</gene>
<evidence type="ECO:0000313" key="5">
    <source>
        <dbReference type="Proteomes" id="UP000186607"/>
    </source>
</evidence>
<dbReference type="InterPro" id="IPR012334">
    <property type="entry name" value="Pectin_lyas_fold"/>
</dbReference>
<sequence length="588" mass="61697">MQINRRSSRVLSLSLLTAALLLTACGGTTPTAGPTAGFAQTQGTGELSQTAITGTIYRVPGPQFTTATDVTLYAINTGFKPGDQILFDAAQGPFEGFLYFPANNKGTATSPITIGSFNGRATLQVTDPNQSGIFLENVAGYDIGNLNIVGPGAGVSQKDGVIAYNTLSGNVRLNFLNFHDLNVSGFGSGGISVGGNNGFSGYTQVFIKDSITHDNRKAGIQVFGPAALPADTDYANRDIYIGNNKAYNNFGDAASTTSNTGSGILVGNAQRVTIERNVAHDNGKFNTAVGGPIGIWVYDTDRATIQFNESYNNRTNSTADGGGFDLDGGVTNSVMQYNYSHGNDGAGYLIAQYPGARALYRNTVRYNISQNDARKHGYGAIELYGEMRDIDIYNNTVFMDAVGAAEVPSALLITRPGTFQSGDGQNYDIGPISNVRVANNIFYSRNGARLLSVGGGNTGIVLRSNSYFADGPSRPASYFYGYGGNFGNGTNFYQGTAYASLAAFRNATGQEVGGVQGNPRLMNAGGGQTIGNAYQFQALAAYQLQSTSPIRNNGLNLASQFGINAGATDFYGVAIPAGSGFSRGASDM</sequence>
<dbReference type="EMBL" id="MSTI01000062">
    <property type="protein sequence ID" value="OLV18709.1"/>
    <property type="molecule type" value="Genomic_DNA"/>
</dbReference>
<reference evidence="4 5" key="1">
    <citation type="submission" date="2017-01" db="EMBL/GenBank/DDBJ databases">
        <title>Genome Analysis of Deinococcus marmoris KOPRI26562.</title>
        <authorList>
            <person name="Kim J.H."/>
            <person name="Oh H.-M."/>
        </authorList>
    </citation>
    <scope>NUCLEOTIDE SEQUENCE [LARGE SCALE GENOMIC DNA]</scope>
    <source>
        <strain evidence="4 5">KOPRI26562</strain>
    </source>
</reference>
<evidence type="ECO:0000313" key="3">
    <source>
        <dbReference type="EMBL" id="OLV17230.1"/>
    </source>
</evidence>
<feature type="chain" id="PRO_5011902129" evidence="1">
    <location>
        <begin position="27"/>
        <end position="588"/>
    </location>
</feature>
<dbReference type="Gene3D" id="2.160.20.10">
    <property type="entry name" value="Single-stranded right-handed beta-helix, Pectin lyase-like"/>
    <property type="match status" value="1"/>
</dbReference>
<name>A0A1U7P0L1_9DEIO</name>
<dbReference type="SUPFAM" id="SSF51126">
    <property type="entry name" value="Pectin lyase-like"/>
    <property type="match status" value="1"/>
</dbReference>
<feature type="signal peptide" evidence="1">
    <location>
        <begin position="1"/>
        <end position="26"/>
    </location>
</feature>
<dbReference type="InterPro" id="IPR011050">
    <property type="entry name" value="Pectin_lyase_fold/virulence"/>
</dbReference>
<dbReference type="EMBL" id="MSTI01000107">
    <property type="protein sequence ID" value="OLV17230.1"/>
    <property type="molecule type" value="Genomic_DNA"/>
</dbReference>
<dbReference type="AlphaFoldDB" id="A0A1U7P0L1"/>
<dbReference type="InterPro" id="IPR039448">
    <property type="entry name" value="Beta_helix"/>
</dbReference>
<keyword evidence="5" id="KW-1185">Reference proteome</keyword>
<evidence type="ECO:0000259" key="2">
    <source>
        <dbReference type="Pfam" id="PF13229"/>
    </source>
</evidence>
<dbReference type="Pfam" id="PF13229">
    <property type="entry name" value="Beta_helix"/>
    <property type="match status" value="1"/>
</dbReference>
<protein>
    <submittedName>
        <fullName evidence="4">Parallel beta-helix repeat</fullName>
    </submittedName>
</protein>
<comment type="caution">
    <text evidence="4">The sequence shown here is derived from an EMBL/GenBank/DDBJ whole genome shotgun (WGS) entry which is preliminary data.</text>
</comment>
<dbReference type="Proteomes" id="UP000186607">
    <property type="component" value="Unassembled WGS sequence"/>
</dbReference>
<dbReference type="SMART" id="SM00710">
    <property type="entry name" value="PbH1"/>
    <property type="match status" value="8"/>
</dbReference>
<evidence type="ECO:0000313" key="4">
    <source>
        <dbReference type="EMBL" id="OLV18709.1"/>
    </source>
</evidence>
<dbReference type="RefSeq" id="WP_075831575.1">
    <property type="nucleotide sequence ID" value="NZ_MSTI01000062.1"/>
</dbReference>
<organism evidence="4 5">
    <name type="scientific">Deinococcus marmoris</name>
    <dbReference type="NCBI Taxonomy" id="249408"/>
    <lineage>
        <taxon>Bacteria</taxon>
        <taxon>Thermotogati</taxon>
        <taxon>Deinococcota</taxon>
        <taxon>Deinococci</taxon>
        <taxon>Deinococcales</taxon>
        <taxon>Deinococcaceae</taxon>
        <taxon>Deinococcus</taxon>
    </lineage>
</organism>
<dbReference type="OrthoDB" id="3565729at2"/>
<proteinExistence type="predicted"/>
<evidence type="ECO:0000256" key="1">
    <source>
        <dbReference type="SAM" id="SignalP"/>
    </source>
</evidence>
<keyword evidence="1" id="KW-0732">Signal</keyword>